<evidence type="ECO:0000313" key="3">
    <source>
        <dbReference type="Proteomes" id="UP000515847"/>
    </source>
</evidence>
<dbReference type="EMBL" id="CP045798">
    <property type="protein sequence ID" value="QNB46839.1"/>
    <property type="molecule type" value="Genomic_DNA"/>
</dbReference>
<evidence type="ECO:0000256" key="1">
    <source>
        <dbReference type="SAM" id="MobiDB-lite"/>
    </source>
</evidence>
<protein>
    <recommendedName>
        <fullName evidence="4">DnaD domain protein</fullName>
    </recommendedName>
</protein>
<dbReference type="RefSeq" id="WP_051965425.1">
    <property type="nucleotide sequence ID" value="NZ_CP045798.1"/>
</dbReference>
<feature type="compositionally biased region" description="Basic and acidic residues" evidence="1">
    <location>
        <begin position="169"/>
        <end position="183"/>
    </location>
</feature>
<name>A0A7G6E435_THEFR</name>
<gene>
    <name evidence="2" type="ORF">BR63_11275</name>
</gene>
<sequence>MYTKVESRFWQDEKMRTISDDARYLMLYFLTSPHRNIMGFYFLPTPYACFDLGWDEKRFQKGLEELLQTGRVKYDACTHVVLVQNYLKHNPLENPNQVKSAIERLEEMPQTPLFQDFLAVVEQCKKTFIQPLRERLRERLRQPVTVTVTGAVTGDINTHICASACADARDSESNGDFGDERAAGQDPDGSVEAEQVTATSGEQRAKTSKPRPPFKSKKQESLFDQFWQAYPKKKAKGQAERAWAKLQPDEQLVETMLTAIERAKKSEEWRKENGRYIPYPATWLNGKRWEDEYMSSGGGYREYRDEWGID</sequence>
<dbReference type="AlphaFoldDB" id="A0A7G6E435"/>
<organism evidence="2 3">
    <name type="scientific">Thermanaerosceptrum fracticalcis</name>
    <dbReference type="NCBI Taxonomy" id="1712410"/>
    <lineage>
        <taxon>Bacteria</taxon>
        <taxon>Bacillati</taxon>
        <taxon>Bacillota</taxon>
        <taxon>Clostridia</taxon>
        <taxon>Eubacteriales</taxon>
        <taxon>Peptococcaceae</taxon>
        <taxon>Thermanaerosceptrum</taxon>
    </lineage>
</organism>
<dbReference type="Proteomes" id="UP000515847">
    <property type="component" value="Chromosome"/>
</dbReference>
<accession>A0A7G6E435</accession>
<reference evidence="2 3" key="1">
    <citation type="journal article" date="2019" name="Front. Microbiol.">
        <title>Thermoanaerosceptrum fracticalcis gen. nov. sp. nov., a Novel Fumarate-Fermenting Microorganism From a Deep Fractured Carbonate Aquifer of the US Great Basin.</title>
        <authorList>
            <person name="Hamilton-Brehm S.D."/>
            <person name="Stewart L.E."/>
            <person name="Zavarin M."/>
            <person name="Caldwell M."/>
            <person name="Lawson P.A."/>
            <person name="Onstott T.C."/>
            <person name="Grzymski J."/>
            <person name="Neveux I."/>
            <person name="Lollar B.S."/>
            <person name="Russell C.E."/>
            <person name="Moser D.P."/>
        </authorList>
    </citation>
    <scope>NUCLEOTIDE SEQUENCE [LARGE SCALE GENOMIC DNA]</scope>
    <source>
        <strain evidence="2 3">DRI-13</strain>
    </source>
</reference>
<proteinExistence type="predicted"/>
<dbReference type="KEGG" id="tfr:BR63_11275"/>
<feature type="compositionally biased region" description="Basic residues" evidence="1">
    <location>
        <begin position="206"/>
        <end position="216"/>
    </location>
</feature>
<dbReference type="OrthoDB" id="1047417at2"/>
<evidence type="ECO:0008006" key="4">
    <source>
        <dbReference type="Google" id="ProtNLM"/>
    </source>
</evidence>
<keyword evidence="3" id="KW-1185">Reference proteome</keyword>
<feature type="region of interest" description="Disordered" evidence="1">
    <location>
        <begin position="169"/>
        <end position="220"/>
    </location>
</feature>
<evidence type="ECO:0000313" key="2">
    <source>
        <dbReference type="EMBL" id="QNB46839.1"/>
    </source>
</evidence>